<proteinExistence type="predicted"/>
<dbReference type="SUPFAM" id="SSF52540">
    <property type="entry name" value="P-loop containing nucleoside triphosphate hydrolases"/>
    <property type="match status" value="1"/>
</dbReference>
<evidence type="ECO:0000313" key="1">
    <source>
        <dbReference type="EMBL" id="SLN57155.1"/>
    </source>
</evidence>
<dbReference type="Gene3D" id="3.40.50.300">
    <property type="entry name" value="P-loop containing nucleotide triphosphate hydrolases"/>
    <property type="match status" value="1"/>
</dbReference>
<dbReference type="Proteomes" id="UP000193870">
    <property type="component" value="Unassembled WGS sequence"/>
</dbReference>
<dbReference type="RefSeq" id="WP_245749686.1">
    <property type="nucleotide sequence ID" value="NZ_FOPF01000008.1"/>
</dbReference>
<dbReference type="AlphaFoldDB" id="A0A1Y5T6Q2"/>
<dbReference type="InterPro" id="IPR027417">
    <property type="entry name" value="P-loop_NTPase"/>
</dbReference>
<keyword evidence="2" id="KW-1185">Reference proteome</keyword>
<evidence type="ECO:0000313" key="2">
    <source>
        <dbReference type="Proteomes" id="UP000193870"/>
    </source>
</evidence>
<accession>A0A1Y5T6Q2</accession>
<protein>
    <recommendedName>
        <fullName evidence="3">SOS cell division inhibitor</fullName>
    </recommendedName>
</protein>
<name>A0A1Y5T6Q2_9RHOB</name>
<sequence>MNALAPHLLSNRPSRAATPPLVPAEGAELATARAHEVCGASRRYFALLTAAACRGPVFWIAPAWCRVRPNPPGFSRWLDPGRLTFVSPERAEDVLWTVEEVLRSGAVPLVVADLPGPPGLTPVRRLHLAAETGAEKGCAPVALLMTPEGAAPGVESRWSLSPACAPERDAWSIERLRDRTAPPGTWEIDARGRSVASA</sequence>
<reference evidence="1 2" key="1">
    <citation type="submission" date="2017-03" db="EMBL/GenBank/DDBJ databases">
        <authorList>
            <person name="Afonso C.L."/>
            <person name="Miller P.J."/>
            <person name="Scott M.A."/>
            <person name="Spackman E."/>
            <person name="Goraichik I."/>
            <person name="Dimitrov K.M."/>
            <person name="Suarez D.L."/>
            <person name="Swayne D.E."/>
        </authorList>
    </citation>
    <scope>NUCLEOTIDE SEQUENCE [LARGE SCALE GENOMIC DNA]</scope>
    <source>
        <strain evidence="1 2">CECT 7066</strain>
    </source>
</reference>
<organism evidence="1 2">
    <name type="scientific">Palleronia marisminoris</name>
    <dbReference type="NCBI Taxonomy" id="315423"/>
    <lineage>
        <taxon>Bacteria</taxon>
        <taxon>Pseudomonadati</taxon>
        <taxon>Pseudomonadota</taxon>
        <taxon>Alphaproteobacteria</taxon>
        <taxon>Rhodobacterales</taxon>
        <taxon>Roseobacteraceae</taxon>
        <taxon>Palleronia</taxon>
    </lineage>
</organism>
<dbReference type="EMBL" id="FWFV01000008">
    <property type="protein sequence ID" value="SLN57155.1"/>
    <property type="molecule type" value="Genomic_DNA"/>
</dbReference>
<dbReference type="STRING" id="315423.SAMN04488020_10833"/>
<gene>
    <name evidence="1" type="ORF">PAM7066_02741</name>
</gene>
<evidence type="ECO:0008006" key="3">
    <source>
        <dbReference type="Google" id="ProtNLM"/>
    </source>
</evidence>